<dbReference type="EMBL" id="KX557272">
    <property type="protein sequence ID" value="AOE43822.1"/>
    <property type="molecule type" value="Genomic_DNA"/>
</dbReference>
<gene>
    <name evidence="1" type="primary">133</name>
    <name evidence="1" type="ORF">SEA_BANTAM_133</name>
</gene>
<dbReference type="RefSeq" id="YP_009287601.1">
    <property type="nucleotide sequence ID" value="NC_031074.1"/>
</dbReference>
<name>A0A1B3AYL6_9CAUD</name>
<evidence type="ECO:0000313" key="1">
    <source>
        <dbReference type="EMBL" id="AOE43822.1"/>
    </source>
</evidence>
<proteinExistence type="predicted"/>
<organism evidence="1 2">
    <name type="scientific">Gordonia phage Bantam</name>
    <dbReference type="NCBI Taxonomy" id="1887641"/>
    <lineage>
        <taxon>Viruses</taxon>
        <taxon>Duplodnaviria</taxon>
        <taxon>Heunggongvirae</taxon>
        <taxon>Uroviricota</taxon>
        <taxon>Caudoviricetes</taxon>
        <taxon>Bantamvirus</taxon>
        <taxon>Bantamvirus bantam</taxon>
    </lineage>
</organism>
<accession>A0A1B3AYL6</accession>
<evidence type="ECO:0000313" key="2">
    <source>
        <dbReference type="Proteomes" id="UP000202170"/>
    </source>
</evidence>
<protein>
    <submittedName>
        <fullName evidence="1">Uncharacterized protein</fullName>
    </submittedName>
</protein>
<dbReference type="Proteomes" id="UP000202170">
    <property type="component" value="Segment"/>
</dbReference>
<reference evidence="2" key="1">
    <citation type="submission" date="2016-07" db="EMBL/GenBank/DDBJ databases">
        <authorList>
            <person name="Florea S."/>
            <person name="Webb J.S."/>
            <person name="Jaromczyk J."/>
            <person name="Schardl C.L."/>
        </authorList>
    </citation>
    <scope>NUCLEOTIDE SEQUENCE [LARGE SCALE GENOMIC DNA]</scope>
</reference>
<sequence length="87" mass="10263">MSLYSLIGQSPAARREDAEMSYMDRFSSLSLQEAREELARLTALYDEAEKDEDPYERFIQIRNDLGSAVRYYEHCMERRVNYTAIAR</sequence>
<keyword evidence="2" id="KW-1185">Reference proteome</keyword>
<dbReference type="GeneID" id="29080397"/>
<dbReference type="KEGG" id="vg:29080397"/>